<dbReference type="Proteomes" id="UP001140217">
    <property type="component" value="Unassembled WGS sequence"/>
</dbReference>
<dbReference type="AlphaFoldDB" id="A0A9W8H8Q5"/>
<dbReference type="EMBL" id="JANBUL010000237">
    <property type="protein sequence ID" value="KAJ2778296.1"/>
    <property type="molecule type" value="Genomic_DNA"/>
</dbReference>
<proteinExistence type="predicted"/>
<keyword evidence="2" id="KW-1185">Reference proteome</keyword>
<protein>
    <submittedName>
        <fullName evidence="1">Uncharacterized protein</fullName>
    </submittedName>
</protein>
<evidence type="ECO:0000313" key="2">
    <source>
        <dbReference type="Proteomes" id="UP001140217"/>
    </source>
</evidence>
<sequence>MSTLIQKYSEKLTHAGLPWMPNEENARLILDALEEEGYFFVHRQDGSQHVIAAVPNGAQGWDDPRMLKGFTLYRRSSRCSPPTVPNTVLTAAPRQAH</sequence>
<organism evidence="1 2">
    <name type="scientific">Coemansia javaensis</name>
    <dbReference type="NCBI Taxonomy" id="2761396"/>
    <lineage>
        <taxon>Eukaryota</taxon>
        <taxon>Fungi</taxon>
        <taxon>Fungi incertae sedis</taxon>
        <taxon>Zoopagomycota</taxon>
        <taxon>Kickxellomycotina</taxon>
        <taxon>Kickxellomycetes</taxon>
        <taxon>Kickxellales</taxon>
        <taxon>Kickxellaceae</taxon>
        <taxon>Coemansia</taxon>
    </lineage>
</organism>
<reference evidence="1" key="1">
    <citation type="submission" date="2022-07" db="EMBL/GenBank/DDBJ databases">
        <title>Phylogenomic reconstructions and comparative analyses of Kickxellomycotina fungi.</title>
        <authorList>
            <person name="Reynolds N.K."/>
            <person name="Stajich J.E."/>
            <person name="Barry K."/>
            <person name="Grigoriev I.V."/>
            <person name="Crous P."/>
            <person name="Smith M.E."/>
        </authorList>
    </citation>
    <scope>NUCLEOTIDE SEQUENCE</scope>
    <source>
        <strain evidence="1">NBRC 105414</strain>
    </source>
</reference>
<gene>
    <name evidence="1" type="ORF">H4R18_004689</name>
</gene>
<name>A0A9W8H8Q5_9FUNG</name>
<comment type="caution">
    <text evidence="1">The sequence shown here is derived from an EMBL/GenBank/DDBJ whole genome shotgun (WGS) entry which is preliminary data.</text>
</comment>
<evidence type="ECO:0000313" key="1">
    <source>
        <dbReference type="EMBL" id="KAJ2778296.1"/>
    </source>
</evidence>
<accession>A0A9W8H8Q5</accession>